<evidence type="ECO:0000313" key="2">
    <source>
        <dbReference type="EMBL" id="CAF1149037.1"/>
    </source>
</evidence>
<feature type="region of interest" description="Disordered" evidence="1">
    <location>
        <begin position="240"/>
        <end position="289"/>
    </location>
</feature>
<evidence type="ECO:0000256" key="1">
    <source>
        <dbReference type="SAM" id="MobiDB-lite"/>
    </source>
</evidence>
<feature type="compositionally biased region" description="Polar residues" evidence="1">
    <location>
        <begin position="351"/>
        <end position="360"/>
    </location>
</feature>
<comment type="caution">
    <text evidence="2">The sequence shown here is derived from an EMBL/GenBank/DDBJ whole genome shotgun (WGS) entry which is preliminary data.</text>
</comment>
<accession>A0A814SLN5</accession>
<feature type="compositionally biased region" description="Polar residues" evidence="1">
    <location>
        <begin position="795"/>
        <end position="811"/>
    </location>
</feature>
<reference evidence="2" key="1">
    <citation type="submission" date="2021-02" db="EMBL/GenBank/DDBJ databases">
        <authorList>
            <person name="Nowell W R."/>
        </authorList>
    </citation>
    <scope>NUCLEOTIDE SEQUENCE</scope>
</reference>
<proteinExistence type="predicted"/>
<dbReference type="Proteomes" id="UP000663855">
    <property type="component" value="Unassembled WGS sequence"/>
</dbReference>
<feature type="compositionally biased region" description="Low complexity" evidence="1">
    <location>
        <begin position="262"/>
        <end position="275"/>
    </location>
</feature>
<feature type="compositionally biased region" description="Basic and acidic residues" evidence="1">
    <location>
        <begin position="812"/>
        <end position="823"/>
    </location>
</feature>
<feature type="region of interest" description="Disordered" evidence="1">
    <location>
        <begin position="351"/>
        <end position="374"/>
    </location>
</feature>
<organism evidence="2 3">
    <name type="scientific">Rotaria magnacalcarata</name>
    <dbReference type="NCBI Taxonomy" id="392030"/>
    <lineage>
        <taxon>Eukaryota</taxon>
        <taxon>Metazoa</taxon>
        <taxon>Spiralia</taxon>
        <taxon>Gnathifera</taxon>
        <taxon>Rotifera</taxon>
        <taxon>Eurotatoria</taxon>
        <taxon>Bdelloidea</taxon>
        <taxon>Philodinida</taxon>
        <taxon>Philodinidae</taxon>
        <taxon>Rotaria</taxon>
    </lineage>
</organism>
<feature type="region of interest" description="Disordered" evidence="1">
    <location>
        <begin position="629"/>
        <end position="656"/>
    </location>
</feature>
<feature type="region of interest" description="Disordered" evidence="1">
    <location>
        <begin position="788"/>
        <end position="823"/>
    </location>
</feature>
<feature type="compositionally biased region" description="Low complexity" evidence="1">
    <location>
        <begin position="361"/>
        <end position="371"/>
    </location>
</feature>
<dbReference type="AlphaFoldDB" id="A0A814SLN5"/>
<evidence type="ECO:0000313" key="3">
    <source>
        <dbReference type="Proteomes" id="UP000663855"/>
    </source>
</evidence>
<protein>
    <submittedName>
        <fullName evidence="2">Uncharacterized protein</fullName>
    </submittedName>
</protein>
<feature type="compositionally biased region" description="Basic and acidic residues" evidence="1">
    <location>
        <begin position="859"/>
        <end position="872"/>
    </location>
</feature>
<gene>
    <name evidence="2" type="ORF">CJN711_LOCUS9431</name>
</gene>
<feature type="compositionally biased region" description="Low complexity" evidence="1">
    <location>
        <begin position="641"/>
        <end position="656"/>
    </location>
</feature>
<feature type="region of interest" description="Disordered" evidence="1">
    <location>
        <begin position="859"/>
        <end position="878"/>
    </location>
</feature>
<name>A0A814SLN5_9BILA</name>
<sequence>MMVKSEQIGDINNFKRGPPIRPELILAAYQPAVETTSIVTSQRSIDIHALDISSIKGRFAWEKIAIGDTYIPIIFRGTTKLFCTTMLRKLLAEHPKDIIRRASNYQYRRPIALYAPTANEIVLLNKINSQHCNWAFSSSPFNLTDELVCVAEFLPFYEYLHTSAKTTPDSQSTSATSLRSIASQTQQAIKPLPAFHFSMSDSLHEDLNPPVVTKSVPINRFSASELLRDEKSSLVAIRAEPTTSTPYPSQPPKHGEPPSALPRQIPQPSSTQSQQNHLIPLPNKQQRVTSSKAIINSTNTVLPNKFSTTVVVMSSSQSPTPTVPMEVINSSTSDPISSSLKVASGQKLSTLSTEKQFTPISRSSSSPSSSSTLKTTRLNSGWLQINKLYTPYVSSTTSNHHLYKIPISLLTFYDLLKTQTPETNANASKDVSTMFEQTLVTPQEIELINELCLKQSIKPFSIDIKLMDLLTFYKYCSTNILFIKELPLNEPKASICKEWASIVQINGGICRLRNITTLHEQTVPFIGNSLLKNFIISSQCLSSALLTTPTPFEMEFLQLILFFSNMSINLQNSKLIDIESVRKEYTVDLILLFNDKFPLNVLNYQHQTKEPSTSQRQFIQSDSLAATNTFAESTPPPSPISPTTNNNSITSTSQLPLTSTSYNPTNRFQKQIIFHGHSMTAYICSGLESNTQRECISVQALCNMLYPNSSMLDKLEVRMLRLLRMKKINRFRPQNQQSISFTRLVDIQDIENHWDYIEKGMHSLSNNNEEIKFVQITPPLLDKDLKASTADKTESNSNSNAFQQENSIEVNQNDKRPLESATEEDTHIFKRIYKCGQTSPNDSNEQSNLLITDSTEHIDQTTQDKNDDDNKPKTPAMSNSTVKTIRLLNDQPIKKKIFSQRIERIPSNSSLSSRKQRTPIKKKIKLVRSRRTPGMRTRKQSIATWFKKYQIEDFCICLDFYNPLTEI</sequence>
<dbReference type="EMBL" id="CAJNOV010003646">
    <property type="protein sequence ID" value="CAF1149037.1"/>
    <property type="molecule type" value="Genomic_DNA"/>
</dbReference>